<proteinExistence type="predicted"/>
<dbReference type="Proteomes" id="UP001197093">
    <property type="component" value="Unassembled WGS sequence"/>
</dbReference>
<evidence type="ECO:0000256" key="1">
    <source>
        <dbReference type="SAM" id="Coils"/>
    </source>
</evidence>
<dbReference type="AlphaFoldDB" id="A0AAD4EZC7"/>
<keyword evidence="4" id="KW-1185">Reference proteome</keyword>
<organism evidence="3 4">
    <name type="scientific">Staphylotrichum longicolle</name>
    <dbReference type="NCBI Taxonomy" id="669026"/>
    <lineage>
        <taxon>Eukaryota</taxon>
        <taxon>Fungi</taxon>
        <taxon>Dikarya</taxon>
        <taxon>Ascomycota</taxon>
        <taxon>Pezizomycotina</taxon>
        <taxon>Sordariomycetes</taxon>
        <taxon>Sordariomycetidae</taxon>
        <taxon>Sordariales</taxon>
        <taxon>Chaetomiaceae</taxon>
        <taxon>Staphylotrichum</taxon>
    </lineage>
</organism>
<keyword evidence="1" id="KW-0175">Coiled coil</keyword>
<evidence type="ECO:0000313" key="3">
    <source>
        <dbReference type="EMBL" id="KAG7290034.1"/>
    </source>
</evidence>
<accession>A0AAD4EZC7</accession>
<reference evidence="3" key="1">
    <citation type="submission" date="2023-02" db="EMBL/GenBank/DDBJ databases">
        <authorList>
            <person name="Palmer J.M."/>
        </authorList>
    </citation>
    <scope>NUCLEOTIDE SEQUENCE</scope>
    <source>
        <strain evidence="3">FW57</strain>
    </source>
</reference>
<protein>
    <submittedName>
        <fullName evidence="3">Uncharacterized protein</fullName>
    </submittedName>
</protein>
<evidence type="ECO:0000313" key="4">
    <source>
        <dbReference type="Proteomes" id="UP001197093"/>
    </source>
</evidence>
<feature type="coiled-coil region" evidence="1">
    <location>
        <begin position="19"/>
        <end position="57"/>
    </location>
</feature>
<name>A0AAD4EZC7_9PEZI</name>
<sequence>MDAPTNTQDSTTLADDLDCSDLQAKVRQLEKEVETAREEKREERNKFLKANLELQRERQIKALREELVAKHRHLAQYLGTHVNEEEQIRNNWTRLESATSYLTGTANVWHADKRAVWDGLDPETRAQVLAWAPNAERYLDSSTFWFKSLLRAWIWRILDDEVFTEWSAHKYRGFPLWAEYGTLRNVLRNQAMGKNVQDTVKFHLWRHLGASMIRRIEPEQMSPKPIIERIKRELGPFFRGEDGDQAIVDKELEEIAHLAVMIEIRMQTEKAHYCVLFCHPDTFDQRDFSSEPEDGAFKMLLDIFGSHADAEKTVDLVVSPLLRRRGTEDGLDYHTFDDVRPMKVVLSEDLNGFSEPITMKELPAFLARLKQEQEAEQSSGPHPESQPESPPEPEPEPRYSLRARTPRVPAKVIKSNKKKAAAAGRKTPPRAKRRNNKNEGEDGA</sequence>
<evidence type="ECO:0000256" key="2">
    <source>
        <dbReference type="SAM" id="MobiDB-lite"/>
    </source>
</evidence>
<feature type="compositionally biased region" description="Low complexity" evidence="2">
    <location>
        <begin position="376"/>
        <end position="387"/>
    </location>
</feature>
<gene>
    <name evidence="3" type="ORF">NEMBOFW57_000026</name>
</gene>
<feature type="region of interest" description="Disordered" evidence="2">
    <location>
        <begin position="370"/>
        <end position="444"/>
    </location>
</feature>
<comment type="caution">
    <text evidence="3">The sequence shown here is derived from an EMBL/GenBank/DDBJ whole genome shotgun (WGS) entry which is preliminary data.</text>
</comment>
<dbReference type="EMBL" id="JAHCVI010000001">
    <property type="protein sequence ID" value="KAG7290034.1"/>
    <property type="molecule type" value="Genomic_DNA"/>
</dbReference>